<accession>A0A1I3IJM8</accession>
<dbReference type="InterPro" id="IPR051011">
    <property type="entry name" value="Metal_resp_trans_reg"/>
</dbReference>
<keyword evidence="6" id="KW-1185">Reference proteome</keyword>
<dbReference type="CDD" id="cd00090">
    <property type="entry name" value="HTH_ARSR"/>
    <property type="match status" value="1"/>
</dbReference>
<evidence type="ECO:0000256" key="2">
    <source>
        <dbReference type="ARBA" id="ARBA00023125"/>
    </source>
</evidence>
<sequence>MTGGILRITFSSDDLVRIRLTPQADPMWEIVGSLHRIQARDGGPALAQWRRKVRDNLSEVALLSSVRTLLNPLLPRARYFPDFLTPTASGDGLDSGIEAILDTPPSRVRTELEILRRHTGSAAGLDGLARGDLRSLRHLGRVVAGYHHAALADDWPTVESTVQNERAVLTHHLAAGGVEAMFAALPSGMRWRPPVLEVAYAAGDQELHLRGRGLTLIPSHFCRGTPITLADPDLPPVLVYPARRPPRRAPDPADPLTGLLGRTRAHLLRLIAAAPGCTTGQLATRTGVSASTVSEHTTILRRSGLIDSVRHTNLVMHRLTHNGELILQKRID</sequence>
<dbReference type="Pfam" id="PF12802">
    <property type="entry name" value="MarR_2"/>
    <property type="match status" value="1"/>
</dbReference>
<name>A0A1I3IJM8_9ACTN</name>
<organism evidence="5 6">
    <name type="scientific">Streptosporangium canum</name>
    <dbReference type="NCBI Taxonomy" id="324952"/>
    <lineage>
        <taxon>Bacteria</taxon>
        <taxon>Bacillati</taxon>
        <taxon>Actinomycetota</taxon>
        <taxon>Actinomycetes</taxon>
        <taxon>Streptosporangiales</taxon>
        <taxon>Streptosporangiaceae</taxon>
        <taxon>Streptosporangium</taxon>
    </lineage>
</organism>
<dbReference type="Proteomes" id="UP000199111">
    <property type="component" value="Unassembled WGS sequence"/>
</dbReference>
<dbReference type="InterPro" id="IPR011991">
    <property type="entry name" value="ArsR-like_HTH"/>
</dbReference>
<evidence type="ECO:0000313" key="6">
    <source>
        <dbReference type="Proteomes" id="UP000199111"/>
    </source>
</evidence>
<dbReference type="EMBL" id="FOQY01000003">
    <property type="protein sequence ID" value="SFI48090.1"/>
    <property type="molecule type" value="Genomic_DNA"/>
</dbReference>
<gene>
    <name evidence="5" type="ORF">SAMN05216275_103319</name>
</gene>
<dbReference type="AlphaFoldDB" id="A0A1I3IJM8"/>
<keyword evidence="3" id="KW-0804">Transcription</keyword>
<dbReference type="Gene3D" id="1.10.10.10">
    <property type="entry name" value="Winged helix-like DNA-binding domain superfamily/Winged helix DNA-binding domain"/>
    <property type="match status" value="1"/>
</dbReference>
<evidence type="ECO:0000256" key="1">
    <source>
        <dbReference type="ARBA" id="ARBA00023015"/>
    </source>
</evidence>
<dbReference type="InterPro" id="IPR036390">
    <property type="entry name" value="WH_DNA-bd_sf"/>
</dbReference>
<dbReference type="GO" id="GO:0003677">
    <property type="term" value="F:DNA binding"/>
    <property type="evidence" value="ECO:0007669"/>
    <property type="project" value="UniProtKB-KW"/>
</dbReference>
<dbReference type="InterPro" id="IPR036388">
    <property type="entry name" value="WH-like_DNA-bd_sf"/>
</dbReference>
<proteinExistence type="predicted"/>
<reference evidence="6" key="1">
    <citation type="submission" date="2016-10" db="EMBL/GenBank/DDBJ databases">
        <authorList>
            <person name="Varghese N."/>
            <person name="Submissions S."/>
        </authorList>
    </citation>
    <scope>NUCLEOTIDE SEQUENCE [LARGE SCALE GENOMIC DNA]</scope>
    <source>
        <strain evidence="6">CGMCC 4.2126</strain>
    </source>
</reference>
<dbReference type="SUPFAM" id="SSF46785">
    <property type="entry name" value="Winged helix' DNA-binding domain"/>
    <property type="match status" value="1"/>
</dbReference>
<dbReference type="InterPro" id="IPR001845">
    <property type="entry name" value="HTH_ArsR_DNA-bd_dom"/>
</dbReference>
<evidence type="ECO:0000259" key="4">
    <source>
        <dbReference type="SMART" id="SM00418"/>
    </source>
</evidence>
<protein>
    <submittedName>
        <fullName evidence="5">DNA-binding transcriptional regulator, ArsR family</fullName>
    </submittedName>
</protein>
<keyword evidence="1" id="KW-0805">Transcription regulation</keyword>
<dbReference type="PANTHER" id="PTHR43132:SF8">
    <property type="entry name" value="HTH-TYPE TRANSCRIPTIONAL REGULATOR KMTR"/>
    <property type="match status" value="1"/>
</dbReference>
<dbReference type="SMART" id="SM00418">
    <property type="entry name" value="HTH_ARSR"/>
    <property type="match status" value="1"/>
</dbReference>
<dbReference type="PANTHER" id="PTHR43132">
    <property type="entry name" value="ARSENICAL RESISTANCE OPERON REPRESSOR ARSR-RELATED"/>
    <property type="match status" value="1"/>
</dbReference>
<keyword evidence="2 5" id="KW-0238">DNA-binding</keyword>
<evidence type="ECO:0000313" key="5">
    <source>
        <dbReference type="EMBL" id="SFI48090.1"/>
    </source>
</evidence>
<feature type="domain" description="HTH arsR-type" evidence="4">
    <location>
        <begin position="258"/>
        <end position="331"/>
    </location>
</feature>
<evidence type="ECO:0000256" key="3">
    <source>
        <dbReference type="ARBA" id="ARBA00023163"/>
    </source>
</evidence>
<dbReference type="GO" id="GO:0003700">
    <property type="term" value="F:DNA-binding transcription factor activity"/>
    <property type="evidence" value="ECO:0007669"/>
    <property type="project" value="InterPro"/>
</dbReference>
<dbReference type="InterPro" id="IPR000835">
    <property type="entry name" value="HTH_MarR-typ"/>
</dbReference>